<comment type="caution">
    <text evidence="2">The sequence shown here is derived from an EMBL/GenBank/DDBJ whole genome shotgun (WGS) entry which is preliminary data.</text>
</comment>
<gene>
    <name evidence="2" type="ORF">K493DRAFT_339192</name>
</gene>
<dbReference type="EMBL" id="MCFE01000310">
    <property type="protein sequence ID" value="ORX91706.1"/>
    <property type="molecule type" value="Genomic_DNA"/>
</dbReference>
<keyword evidence="3" id="KW-1185">Reference proteome</keyword>
<protein>
    <submittedName>
        <fullName evidence="2">Uncharacterized protein</fullName>
    </submittedName>
</protein>
<dbReference type="Proteomes" id="UP000193498">
    <property type="component" value="Unassembled WGS sequence"/>
</dbReference>
<feature type="compositionally biased region" description="Basic and acidic residues" evidence="1">
    <location>
        <begin position="78"/>
        <end position="93"/>
    </location>
</feature>
<evidence type="ECO:0000256" key="1">
    <source>
        <dbReference type="SAM" id="MobiDB-lite"/>
    </source>
</evidence>
<organism evidence="2 3">
    <name type="scientific">Basidiobolus meristosporus CBS 931.73</name>
    <dbReference type="NCBI Taxonomy" id="1314790"/>
    <lineage>
        <taxon>Eukaryota</taxon>
        <taxon>Fungi</taxon>
        <taxon>Fungi incertae sedis</taxon>
        <taxon>Zoopagomycota</taxon>
        <taxon>Entomophthoromycotina</taxon>
        <taxon>Basidiobolomycetes</taxon>
        <taxon>Basidiobolales</taxon>
        <taxon>Basidiobolaceae</taxon>
        <taxon>Basidiobolus</taxon>
    </lineage>
</organism>
<name>A0A1Y1Y1V6_9FUNG</name>
<feature type="region of interest" description="Disordered" evidence="1">
    <location>
        <begin position="124"/>
        <end position="156"/>
    </location>
</feature>
<feature type="compositionally biased region" description="Basic and acidic residues" evidence="1">
    <location>
        <begin position="133"/>
        <end position="145"/>
    </location>
</feature>
<dbReference type="AlphaFoldDB" id="A0A1Y1Y1V6"/>
<sequence length="319" mass="35788">MDTDRIWVRPVLDCCSRGYRIFQVTRSIVTTLYSEKPSFLLFGINVVLGATSIHLNTAELLARAMSLKAKADTIRGQRIFSKRDRSKLPKDRPNSSPSGPASFENPKNMRSVSYDETLIKNNNYCEIVPPDSPRSKSILEDKPRSDSTQPTLARKNSKMKMISDKLQLRFLSRKTSKGKISAPTLIMASSSIPAFHIEHPADELSFTQRVEESGSSHHQHQRGKVLDTSAYKTKANITKDQIRALTFATLNGRSNQTYTDSDRTPNPNTDSKARFLPSICKSDSGELSFPTTSNPFFNFSPPKPKKICIALRYMTSMTT</sequence>
<accession>A0A1Y1Y1V6</accession>
<feature type="region of interest" description="Disordered" evidence="1">
    <location>
        <begin position="78"/>
        <end position="108"/>
    </location>
</feature>
<reference evidence="2 3" key="1">
    <citation type="submission" date="2016-07" db="EMBL/GenBank/DDBJ databases">
        <title>Pervasive Adenine N6-methylation of Active Genes in Fungi.</title>
        <authorList>
            <consortium name="DOE Joint Genome Institute"/>
            <person name="Mondo S.J."/>
            <person name="Dannebaum R.O."/>
            <person name="Kuo R.C."/>
            <person name="Labutti K."/>
            <person name="Haridas S."/>
            <person name="Kuo A."/>
            <person name="Salamov A."/>
            <person name="Ahrendt S.R."/>
            <person name="Lipzen A."/>
            <person name="Sullivan W."/>
            <person name="Andreopoulos W.B."/>
            <person name="Clum A."/>
            <person name="Lindquist E."/>
            <person name="Daum C."/>
            <person name="Ramamoorthy G.K."/>
            <person name="Gryganskyi A."/>
            <person name="Culley D."/>
            <person name="Magnuson J.K."/>
            <person name="James T.Y."/>
            <person name="O'Malley M.A."/>
            <person name="Stajich J.E."/>
            <person name="Spatafora J.W."/>
            <person name="Visel A."/>
            <person name="Grigoriev I.V."/>
        </authorList>
    </citation>
    <scope>NUCLEOTIDE SEQUENCE [LARGE SCALE GENOMIC DNA]</scope>
    <source>
        <strain evidence="2 3">CBS 931.73</strain>
    </source>
</reference>
<proteinExistence type="predicted"/>
<evidence type="ECO:0000313" key="2">
    <source>
        <dbReference type="EMBL" id="ORX91706.1"/>
    </source>
</evidence>
<evidence type="ECO:0000313" key="3">
    <source>
        <dbReference type="Proteomes" id="UP000193498"/>
    </source>
</evidence>
<dbReference type="InParanoid" id="A0A1Y1Y1V6"/>